<keyword evidence="1" id="KW-0472">Membrane</keyword>
<protein>
    <submittedName>
        <fullName evidence="2">Lipoprotein</fullName>
    </submittedName>
</protein>
<keyword evidence="2" id="KW-0449">Lipoprotein</keyword>
<organism evidence="2 3">
    <name type="scientific">Streptomyces camponoticapitis</name>
    <dbReference type="NCBI Taxonomy" id="1616125"/>
    <lineage>
        <taxon>Bacteria</taxon>
        <taxon>Bacillati</taxon>
        <taxon>Actinomycetota</taxon>
        <taxon>Actinomycetes</taxon>
        <taxon>Kitasatosporales</taxon>
        <taxon>Streptomycetaceae</taxon>
        <taxon>Streptomyces</taxon>
    </lineage>
</organism>
<keyword evidence="3" id="KW-1185">Reference proteome</keyword>
<feature type="transmembrane region" description="Helical" evidence="1">
    <location>
        <begin position="110"/>
        <end position="131"/>
    </location>
</feature>
<evidence type="ECO:0000313" key="2">
    <source>
        <dbReference type="EMBL" id="GGJ80471.1"/>
    </source>
</evidence>
<dbReference type="Proteomes" id="UP000660265">
    <property type="component" value="Unassembled WGS sequence"/>
</dbReference>
<comment type="caution">
    <text evidence="2">The sequence shown here is derived from an EMBL/GenBank/DDBJ whole genome shotgun (WGS) entry which is preliminary data.</text>
</comment>
<gene>
    <name evidence="2" type="ORF">GCM10011583_09970</name>
</gene>
<evidence type="ECO:0000256" key="1">
    <source>
        <dbReference type="SAM" id="Phobius"/>
    </source>
</evidence>
<evidence type="ECO:0000313" key="3">
    <source>
        <dbReference type="Proteomes" id="UP000660265"/>
    </source>
</evidence>
<name>A0ABQ2DZ77_9ACTN</name>
<accession>A0ABQ2DZ77</accession>
<sequence>MRTSEPGGPARRYRALLGSPFQIVLLLATLAFAGYVGVRLLKGDTFLIVVWFVGAALVHDLVLLPLYSAADRTVTAALGRVRKAAPSARGAGQTGLSGHDPWAGRRLVNFVRVPAFLSLLLLLVWFPLITGRVRRYEPYAGLSSEGFLERWLLVTAALFVCSALCLVTRALLRRRATKGRPSASH</sequence>
<keyword evidence="1" id="KW-1133">Transmembrane helix</keyword>
<proteinExistence type="predicted"/>
<feature type="transmembrane region" description="Helical" evidence="1">
    <location>
        <begin position="151"/>
        <end position="172"/>
    </location>
</feature>
<feature type="transmembrane region" description="Helical" evidence="1">
    <location>
        <begin position="21"/>
        <end position="40"/>
    </location>
</feature>
<dbReference type="EMBL" id="BMMV01000003">
    <property type="protein sequence ID" value="GGJ80471.1"/>
    <property type="molecule type" value="Genomic_DNA"/>
</dbReference>
<reference evidence="3" key="1">
    <citation type="journal article" date="2019" name="Int. J. Syst. Evol. Microbiol.">
        <title>The Global Catalogue of Microorganisms (GCM) 10K type strain sequencing project: providing services to taxonomists for standard genome sequencing and annotation.</title>
        <authorList>
            <consortium name="The Broad Institute Genomics Platform"/>
            <consortium name="The Broad Institute Genome Sequencing Center for Infectious Disease"/>
            <person name="Wu L."/>
            <person name="Ma J."/>
        </authorList>
    </citation>
    <scope>NUCLEOTIDE SEQUENCE [LARGE SCALE GENOMIC DNA]</scope>
    <source>
        <strain evidence="3">CGMCC 4.7275</strain>
    </source>
</reference>
<feature type="transmembrane region" description="Helical" evidence="1">
    <location>
        <begin position="46"/>
        <end position="67"/>
    </location>
</feature>
<keyword evidence="1" id="KW-0812">Transmembrane</keyword>